<proteinExistence type="predicted"/>
<organism evidence="1 2">
    <name type="scientific">Dyadobacter fermentans</name>
    <dbReference type="NCBI Taxonomy" id="94254"/>
    <lineage>
        <taxon>Bacteria</taxon>
        <taxon>Pseudomonadati</taxon>
        <taxon>Bacteroidota</taxon>
        <taxon>Cytophagia</taxon>
        <taxon>Cytophagales</taxon>
        <taxon>Spirosomataceae</taxon>
        <taxon>Dyadobacter</taxon>
    </lineage>
</organism>
<protein>
    <submittedName>
        <fullName evidence="1">Uncharacterized protein</fullName>
    </submittedName>
</protein>
<evidence type="ECO:0000313" key="1">
    <source>
        <dbReference type="EMBL" id="MDR6802999.1"/>
    </source>
</evidence>
<gene>
    <name evidence="1" type="ORF">J2W84_000036</name>
</gene>
<evidence type="ECO:0000313" key="2">
    <source>
        <dbReference type="Proteomes" id="UP001264980"/>
    </source>
</evidence>
<comment type="caution">
    <text evidence="1">The sequence shown here is derived from an EMBL/GenBank/DDBJ whole genome shotgun (WGS) entry which is preliminary data.</text>
</comment>
<reference evidence="1 2" key="1">
    <citation type="submission" date="2023-07" db="EMBL/GenBank/DDBJ databases">
        <title>Sorghum-associated microbial communities from plants grown in Nebraska, USA.</title>
        <authorList>
            <person name="Schachtman D."/>
        </authorList>
    </citation>
    <scope>NUCLEOTIDE SEQUENCE [LARGE SCALE GENOMIC DNA]</scope>
    <source>
        <strain evidence="1 2">BE57</strain>
    </source>
</reference>
<dbReference type="Proteomes" id="UP001264980">
    <property type="component" value="Unassembled WGS sequence"/>
</dbReference>
<dbReference type="RefSeq" id="WP_309980513.1">
    <property type="nucleotide sequence ID" value="NZ_JAVDTI010000001.1"/>
</dbReference>
<dbReference type="EMBL" id="JAVDTI010000001">
    <property type="protein sequence ID" value="MDR6802999.1"/>
    <property type="molecule type" value="Genomic_DNA"/>
</dbReference>
<keyword evidence="2" id="KW-1185">Reference proteome</keyword>
<accession>A0ABU1QPB9</accession>
<name>A0ABU1QPB9_9BACT</name>
<sequence length="122" mass="13614">MTIRHDGIVLRANPFIPGSGGFASYEDIVNIDKIKLIKRAMLPSLLCGFALGKLSFAFQLSKPATGPLVSISTYLVMYRSVKRKRKSLFENRVPEAMILIPPGVDVRNDRYFEPSSSLNQPE</sequence>